<organism evidence="1 2">
    <name type="scientific">Candida metapsilosis</name>
    <dbReference type="NCBI Taxonomy" id="273372"/>
    <lineage>
        <taxon>Eukaryota</taxon>
        <taxon>Fungi</taxon>
        <taxon>Dikarya</taxon>
        <taxon>Ascomycota</taxon>
        <taxon>Saccharomycotina</taxon>
        <taxon>Pichiomycetes</taxon>
        <taxon>Debaryomycetaceae</taxon>
        <taxon>Candida/Lodderomyces clade</taxon>
        <taxon>Candida</taxon>
    </lineage>
</organism>
<accession>A0A8H8D8D3</accession>
<gene>
    <name evidence="1" type="ORF">I9W82_004594</name>
</gene>
<sequence>MTSKQRILRNPLLTNPSKWLDDVPKKHHCKLIQDGTYHRQELNSNPYVQSLTKMDANSGTTVLPVGNAIRLTASVTTDRKTKVTLHPRLYNDKTTEPSRLISNCRSYMESLQGNSKIAQSYRPMQMDKSQLPSKFKVDFVENISDEIENLYKEKIQSLLHNVKTDESGDGIQLIEMDGIQKWEDGVLKVNKNLIGLNNDTFISFQSNPELSQLIIAYCDFKS</sequence>
<dbReference type="Proteomes" id="UP000669133">
    <property type="component" value="Unassembled WGS sequence"/>
</dbReference>
<comment type="caution">
    <text evidence="1">The sequence shown here is derived from an EMBL/GenBank/DDBJ whole genome shotgun (WGS) entry which is preliminary data.</text>
</comment>
<name>A0A8H8D8D3_9ASCO</name>
<reference evidence="1 2" key="1">
    <citation type="submission" date="2020-12" db="EMBL/GenBank/DDBJ databases">
        <title>Effect of drift, selection, and recombination on the evolution of hybrid genomes in Candida yeast pathogens.</title>
        <authorList>
            <person name="Mixao V."/>
            <person name="Ksiezopolska E."/>
            <person name="Saus E."/>
            <person name="Boekhout T."/>
            <person name="Gacser A."/>
            <person name="Gabaldon T."/>
        </authorList>
    </citation>
    <scope>NUCLEOTIDE SEQUENCE [LARGE SCALE GENOMIC DNA]</scope>
    <source>
        <strain evidence="1 2">BP57</strain>
    </source>
</reference>
<dbReference type="AlphaFoldDB" id="A0A8H8D8D3"/>
<evidence type="ECO:0000313" key="2">
    <source>
        <dbReference type="Proteomes" id="UP000669133"/>
    </source>
</evidence>
<proteinExistence type="predicted"/>
<keyword evidence="2" id="KW-1185">Reference proteome</keyword>
<protein>
    <submittedName>
        <fullName evidence="1">Uncharacterized protein</fullName>
    </submittedName>
</protein>
<dbReference type="EMBL" id="JAEOAQ010000007">
    <property type="protein sequence ID" value="KAG5416963.1"/>
    <property type="molecule type" value="Genomic_DNA"/>
</dbReference>
<dbReference type="OrthoDB" id="4015782at2759"/>
<dbReference type="GeneID" id="93653223"/>
<evidence type="ECO:0000313" key="1">
    <source>
        <dbReference type="EMBL" id="KAG5416963.1"/>
    </source>
</evidence>
<dbReference type="RefSeq" id="XP_067546079.1">
    <property type="nucleotide sequence ID" value="XM_067693682.1"/>
</dbReference>